<reference evidence="6 7" key="1">
    <citation type="submission" date="2015-01" db="EMBL/GenBank/DDBJ databases">
        <title>Evolution of Trichinella species and genotypes.</title>
        <authorList>
            <person name="Korhonen P.K."/>
            <person name="Edoardo P."/>
            <person name="Giuseppe L.R."/>
            <person name="Gasser R.B."/>
        </authorList>
    </citation>
    <scope>NUCLEOTIDE SEQUENCE [LARGE SCALE GENOMIC DNA]</scope>
    <source>
        <strain evidence="6">ISS37</strain>
    </source>
</reference>
<protein>
    <recommendedName>
        <fullName evidence="5">FLYWCH-type domain-containing protein</fullName>
    </recommendedName>
</protein>
<dbReference type="OrthoDB" id="5917053at2759"/>
<dbReference type="InterPro" id="IPR007588">
    <property type="entry name" value="Znf_FLYWCH"/>
</dbReference>
<name>A0A0V0SFQ9_9BILA</name>
<evidence type="ECO:0000313" key="7">
    <source>
        <dbReference type="Proteomes" id="UP000054630"/>
    </source>
</evidence>
<feature type="domain" description="FLYWCH-type" evidence="5">
    <location>
        <begin position="10"/>
        <end position="61"/>
    </location>
</feature>
<keyword evidence="1" id="KW-0479">Metal-binding</keyword>
<keyword evidence="7" id="KW-1185">Reference proteome</keyword>
<feature type="region of interest" description="Disordered" evidence="4">
    <location>
        <begin position="133"/>
        <end position="160"/>
    </location>
</feature>
<dbReference type="Pfam" id="PF04500">
    <property type="entry name" value="FLYWCH"/>
    <property type="match status" value="1"/>
</dbReference>
<dbReference type="EMBL" id="JYDL01000011">
    <property type="protein sequence ID" value="KRX25679.1"/>
    <property type="molecule type" value="Genomic_DNA"/>
</dbReference>
<proteinExistence type="predicted"/>
<evidence type="ECO:0000256" key="1">
    <source>
        <dbReference type="ARBA" id="ARBA00022723"/>
    </source>
</evidence>
<evidence type="ECO:0000313" key="6">
    <source>
        <dbReference type="EMBL" id="KRX25679.1"/>
    </source>
</evidence>
<sequence length="160" mass="18501">MADGLHLVLNERGNYNLVHQGRVYQLKHKNVEDKQWVCRRVKKGCKGSIHTNLDANAVLASAPHAEDCTPDNSILYKMEKYNNLKRRAAEEMKPIPQIYNEEASSASADLKMAGLFPSYKKVKTIMYRSRRAKRFPQPQATRQQLKQMHFNDKKHHGIKN</sequence>
<keyword evidence="3" id="KW-0862">Zinc</keyword>
<gene>
    <name evidence="6" type="ORF">T07_4444</name>
</gene>
<organism evidence="6 7">
    <name type="scientific">Trichinella nelsoni</name>
    <dbReference type="NCBI Taxonomy" id="6336"/>
    <lineage>
        <taxon>Eukaryota</taxon>
        <taxon>Metazoa</taxon>
        <taxon>Ecdysozoa</taxon>
        <taxon>Nematoda</taxon>
        <taxon>Enoplea</taxon>
        <taxon>Dorylaimia</taxon>
        <taxon>Trichinellida</taxon>
        <taxon>Trichinellidae</taxon>
        <taxon>Trichinella</taxon>
    </lineage>
</organism>
<evidence type="ECO:0000256" key="4">
    <source>
        <dbReference type="SAM" id="MobiDB-lite"/>
    </source>
</evidence>
<keyword evidence="2" id="KW-0863">Zinc-finger</keyword>
<dbReference type="Proteomes" id="UP000054630">
    <property type="component" value="Unassembled WGS sequence"/>
</dbReference>
<dbReference type="AlphaFoldDB" id="A0A0V0SFQ9"/>
<dbReference type="GO" id="GO:0008270">
    <property type="term" value="F:zinc ion binding"/>
    <property type="evidence" value="ECO:0007669"/>
    <property type="project" value="UniProtKB-KW"/>
</dbReference>
<accession>A0A0V0SFQ9</accession>
<evidence type="ECO:0000256" key="2">
    <source>
        <dbReference type="ARBA" id="ARBA00022771"/>
    </source>
</evidence>
<evidence type="ECO:0000256" key="3">
    <source>
        <dbReference type="ARBA" id="ARBA00022833"/>
    </source>
</evidence>
<dbReference type="Gene3D" id="2.20.25.240">
    <property type="match status" value="1"/>
</dbReference>
<evidence type="ECO:0000259" key="5">
    <source>
        <dbReference type="Pfam" id="PF04500"/>
    </source>
</evidence>
<comment type="caution">
    <text evidence="6">The sequence shown here is derived from an EMBL/GenBank/DDBJ whole genome shotgun (WGS) entry which is preliminary data.</text>
</comment>